<keyword evidence="1" id="KW-0812">Transmembrane</keyword>
<reference evidence="2 3" key="1">
    <citation type="submission" date="2015-08" db="EMBL/GenBank/DDBJ databases">
        <title>The genome of the Asian arowana (Scleropages formosus).</title>
        <authorList>
            <person name="Tan M.H."/>
            <person name="Gan H.M."/>
            <person name="Croft L.J."/>
            <person name="Austin C.M."/>
        </authorList>
    </citation>
    <scope>NUCLEOTIDE SEQUENCE [LARGE SCALE GENOMIC DNA]</scope>
    <source>
        <strain evidence="2">Aro1</strain>
    </source>
</reference>
<gene>
    <name evidence="2" type="ORF">Z043_115710</name>
</gene>
<organism evidence="2 3">
    <name type="scientific">Scleropages formosus</name>
    <name type="common">Asian bonytongue</name>
    <name type="synonym">Osteoglossum formosum</name>
    <dbReference type="NCBI Taxonomy" id="113540"/>
    <lineage>
        <taxon>Eukaryota</taxon>
        <taxon>Metazoa</taxon>
        <taxon>Chordata</taxon>
        <taxon>Craniata</taxon>
        <taxon>Vertebrata</taxon>
        <taxon>Euteleostomi</taxon>
        <taxon>Actinopterygii</taxon>
        <taxon>Neopterygii</taxon>
        <taxon>Teleostei</taxon>
        <taxon>Osteoglossocephala</taxon>
        <taxon>Osteoglossomorpha</taxon>
        <taxon>Osteoglossiformes</taxon>
        <taxon>Osteoglossidae</taxon>
        <taxon>Scleropages</taxon>
    </lineage>
</organism>
<dbReference type="EMBL" id="JARO02006041">
    <property type="protein sequence ID" value="KPP65841.1"/>
    <property type="molecule type" value="Genomic_DNA"/>
</dbReference>
<sequence length="67" mass="7823">MTELQEIRPFAAQLSNVYLTILALFCFKLFVKITLNLLTHFYIIKGNRKEAARISAQFYDSAERHSK</sequence>
<dbReference type="AlphaFoldDB" id="A0A0N8JY86"/>
<evidence type="ECO:0000313" key="3">
    <source>
        <dbReference type="Proteomes" id="UP000034805"/>
    </source>
</evidence>
<proteinExistence type="predicted"/>
<feature type="transmembrane region" description="Helical" evidence="1">
    <location>
        <begin position="17"/>
        <end position="43"/>
    </location>
</feature>
<comment type="caution">
    <text evidence="2">The sequence shown here is derived from an EMBL/GenBank/DDBJ whole genome shotgun (WGS) entry which is preliminary data.</text>
</comment>
<evidence type="ECO:0000313" key="2">
    <source>
        <dbReference type="EMBL" id="KPP65841.1"/>
    </source>
</evidence>
<dbReference type="Proteomes" id="UP000034805">
    <property type="component" value="Unassembled WGS sequence"/>
</dbReference>
<protein>
    <submittedName>
        <fullName evidence="2">Uncharacterized protein</fullName>
    </submittedName>
</protein>
<dbReference type="STRING" id="113540.ENSSFOP00015025719"/>
<keyword evidence="1" id="KW-1133">Transmembrane helix</keyword>
<evidence type="ECO:0000256" key="1">
    <source>
        <dbReference type="SAM" id="Phobius"/>
    </source>
</evidence>
<name>A0A0N8JY86_SCLFO</name>
<keyword evidence="1" id="KW-0472">Membrane</keyword>
<accession>A0A0N8JY86</accession>